<evidence type="ECO:0000313" key="1">
    <source>
        <dbReference type="EMBL" id="TGX98375.1"/>
    </source>
</evidence>
<dbReference type="EMBL" id="SRZB01000018">
    <property type="protein sequence ID" value="TGX98375.1"/>
    <property type="molecule type" value="Genomic_DNA"/>
</dbReference>
<sequence>MPHPTERRRYDMARVSRKAAVMEQEAGIISKPERVYSTAVYARLSVEDNNRAGDRESITMQRYMLEKYVEAQADMRLSGVFCDNGETGTNFERPEFERLMDGIRGRMIDCIVVKDLSRFGRNYVETGYYLEKIFPYLGVRFVAVNDNYDSIKDKGGNELVISLKNLVNDLYAKDISQKVNTALETKQRKGEFIGAFPPYGYLKSPEDKHKLVPDPDAAPVVREIFQWRADGVGINMIARYLNDRKIPCPAMHHYLNGRKKKKPEGAGAIWQGQMIKQITKHPVYVGHMAQGRTKKSLSNGLPKTEVKKEDWIIVHNTHEAIISQDIFDRVQAVSEQRCMEHRSLRGKYPSTENVFRGLVVCGDCGTKMSRYKGVSAAGTVRYTFICRVYAENLSGQGCTKKCVGEPELKEAVFHALRIEIEAALKLEDLLKRTQKKSGFRKKQEALTEQIRLLKQDIGRNTTYRSALFESFSDHTLTEQEYISLKQEYDRKADSYQKELEELEREEQDFSKTISPQNHWIKALKKCQTEETVTREMAVELIDHIKVTGYNEIEIVWNFKDEFIRLEEKAVGI</sequence>
<protein>
    <submittedName>
        <fullName evidence="1">Uncharacterized protein</fullName>
    </submittedName>
</protein>
<dbReference type="Proteomes" id="UP000307720">
    <property type="component" value="Unassembled WGS sequence"/>
</dbReference>
<organism evidence="1 2">
    <name type="scientific">Hominisplanchenecus murintestinalis</name>
    <dbReference type="NCBI Taxonomy" id="2941517"/>
    <lineage>
        <taxon>Bacteria</taxon>
        <taxon>Bacillati</taxon>
        <taxon>Bacillota</taxon>
        <taxon>Clostridia</taxon>
        <taxon>Lachnospirales</taxon>
        <taxon>Lachnospiraceae</taxon>
        <taxon>Hominisplanchenecus</taxon>
    </lineage>
</organism>
<name>A0AC61QYK5_9FIRM</name>
<comment type="caution">
    <text evidence="1">The sequence shown here is derived from an EMBL/GenBank/DDBJ whole genome shotgun (WGS) entry which is preliminary data.</text>
</comment>
<evidence type="ECO:0000313" key="2">
    <source>
        <dbReference type="Proteomes" id="UP000307720"/>
    </source>
</evidence>
<accession>A0AC61QYK5</accession>
<keyword evidence="2" id="KW-1185">Reference proteome</keyword>
<reference evidence="1" key="1">
    <citation type="submission" date="2019-04" db="EMBL/GenBank/DDBJ databases">
        <title>Microbes associate with the intestines of laboratory mice.</title>
        <authorList>
            <person name="Navarre W."/>
            <person name="Wong E."/>
            <person name="Huang K."/>
            <person name="Tropini C."/>
            <person name="Ng K."/>
            <person name="Yu B."/>
        </authorList>
    </citation>
    <scope>NUCLEOTIDE SEQUENCE</scope>
    <source>
        <strain evidence="1">NM72_1-8</strain>
    </source>
</reference>
<gene>
    <name evidence="1" type="ORF">E5357_09145</name>
</gene>
<proteinExistence type="predicted"/>